<dbReference type="GO" id="GO:0046983">
    <property type="term" value="F:protein dimerization activity"/>
    <property type="evidence" value="ECO:0007669"/>
    <property type="project" value="InterPro"/>
</dbReference>
<evidence type="ECO:0000313" key="9">
    <source>
        <dbReference type="EMBL" id="KAK3764038.1"/>
    </source>
</evidence>
<dbReference type="CDD" id="cd19697">
    <property type="entry name" value="bHLH-PAS_NPAS4_PASD10"/>
    <property type="match status" value="1"/>
</dbReference>
<dbReference type="Pfam" id="PF23183">
    <property type="entry name" value="bHLH_NPAS4"/>
    <property type="match status" value="1"/>
</dbReference>
<dbReference type="InterPro" id="IPR011598">
    <property type="entry name" value="bHLH_dom"/>
</dbReference>
<dbReference type="Pfam" id="PF14598">
    <property type="entry name" value="PAS_11"/>
    <property type="match status" value="1"/>
</dbReference>
<evidence type="ECO:0000256" key="1">
    <source>
        <dbReference type="ARBA" id="ARBA00004123"/>
    </source>
</evidence>
<feature type="region of interest" description="Disordered" evidence="6">
    <location>
        <begin position="906"/>
        <end position="934"/>
    </location>
</feature>
<evidence type="ECO:0000256" key="6">
    <source>
        <dbReference type="SAM" id="MobiDB-lite"/>
    </source>
</evidence>
<dbReference type="GO" id="GO:0000977">
    <property type="term" value="F:RNA polymerase II transcription regulatory region sequence-specific DNA binding"/>
    <property type="evidence" value="ECO:0007669"/>
    <property type="project" value="TreeGrafter"/>
</dbReference>
<evidence type="ECO:0000256" key="4">
    <source>
        <dbReference type="ARBA" id="ARBA00023163"/>
    </source>
</evidence>
<evidence type="ECO:0000256" key="3">
    <source>
        <dbReference type="ARBA" id="ARBA00023125"/>
    </source>
</evidence>
<dbReference type="NCBIfam" id="TIGR00229">
    <property type="entry name" value="sensory_box"/>
    <property type="match status" value="1"/>
</dbReference>
<evidence type="ECO:0000313" key="10">
    <source>
        <dbReference type="Proteomes" id="UP001283361"/>
    </source>
</evidence>
<dbReference type="PANTHER" id="PTHR23043">
    <property type="entry name" value="HYPOXIA-INDUCIBLE FACTOR 1 ALPHA"/>
    <property type="match status" value="1"/>
</dbReference>
<proteinExistence type="predicted"/>
<dbReference type="GO" id="GO:0005634">
    <property type="term" value="C:nucleus"/>
    <property type="evidence" value="ECO:0007669"/>
    <property type="project" value="UniProtKB-SubCell"/>
</dbReference>
<evidence type="ECO:0000256" key="2">
    <source>
        <dbReference type="ARBA" id="ARBA00023015"/>
    </source>
</evidence>
<dbReference type="PANTHER" id="PTHR23043:SF39">
    <property type="entry name" value="DYSFUSION, ISOFORM D"/>
    <property type="match status" value="1"/>
</dbReference>
<dbReference type="SMART" id="SM00091">
    <property type="entry name" value="PAS"/>
    <property type="match status" value="2"/>
</dbReference>
<reference evidence="9" key="1">
    <citation type="journal article" date="2023" name="G3 (Bethesda)">
        <title>A reference genome for the long-term kleptoplast-retaining sea slug Elysia crispata morphotype clarki.</title>
        <authorList>
            <person name="Eastman K.E."/>
            <person name="Pendleton A.L."/>
            <person name="Shaikh M.A."/>
            <person name="Suttiyut T."/>
            <person name="Ogas R."/>
            <person name="Tomko P."/>
            <person name="Gavelis G."/>
            <person name="Widhalm J.R."/>
            <person name="Wisecaver J.H."/>
        </authorList>
    </citation>
    <scope>NUCLEOTIDE SEQUENCE</scope>
    <source>
        <strain evidence="9">ECLA1</strain>
    </source>
</reference>
<feature type="region of interest" description="Disordered" evidence="6">
    <location>
        <begin position="778"/>
        <end position="804"/>
    </location>
</feature>
<evidence type="ECO:0000256" key="5">
    <source>
        <dbReference type="ARBA" id="ARBA00023242"/>
    </source>
</evidence>
<dbReference type="AlphaFoldDB" id="A0AAE1DC59"/>
<evidence type="ECO:0000259" key="8">
    <source>
        <dbReference type="PROSITE" id="PS50888"/>
    </source>
</evidence>
<dbReference type="Gene3D" id="3.30.450.20">
    <property type="entry name" value="PAS domain"/>
    <property type="match status" value="2"/>
</dbReference>
<keyword evidence="2" id="KW-0805">Transcription regulation</keyword>
<dbReference type="PROSITE" id="PS50888">
    <property type="entry name" value="BHLH"/>
    <property type="match status" value="1"/>
</dbReference>
<feature type="domain" description="BHLH" evidence="8">
    <location>
        <begin position="11"/>
        <end position="64"/>
    </location>
</feature>
<dbReference type="PROSITE" id="PS50112">
    <property type="entry name" value="PAS"/>
    <property type="match status" value="2"/>
</dbReference>
<comment type="caution">
    <text evidence="9">The sequence shown here is derived from an EMBL/GenBank/DDBJ whole genome shotgun (WGS) entry which is preliminary data.</text>
</comment>
<organism evidence="9 10">
    <name type="scientific">Elysia crispata</name>
    <name type="common">lettuce slug</name>
    <dbReference type="NCBI Taxonomy" id="231223"/>
    <lineage>
        <taxon>Eukaryota</taxon>
        <taxon>Metazoa</taxon>
        <taxon>Spiralia</taxon>
        <taxon>Lophotrochozoa</taxon>
        <taxon>Mollusca</taxon>
        <taxon>Gastropoda</taxon>
        <taxon>Heterobranchia</taxon>
        <taxon>Euthyneura</taxon>
        <taxon>Panpulmonata</taxon>
        <taxon>Sacoglossa</taxon>
        <taxon>Placobranchoidea</taxon>
        <taxon>Plakobranchidae</taxon>
        <taxon>Elysia</taxon>
    </lineage>
</organism>
<dbReference type="EMBL" id="JAWDGP010004473">
    <property type="protein sequence ID" value="KAK3764038.1"/>
    <property type="molecule type" value="Genomic_DNA"/>
</dbReference>
<accession>A0AAE1DC59</accession>
<keyword evidence="4" id="KW-0804">Transcription</keyword>
<dbReference type="SUPFAM" id="SSF55785">
    <property type="entry name" value="PYP-like sensor domain (PAS domain)"/>
    <property type="match status" value="2"/>
</dbReference>
<keyword evidence="5" id="KW-0539">Nucleus</keyword>
<feature type="domain" description="PAS" evidence="7">
    <location>
        <begin position="258"/>
        <end position="304"/>
    </location>
</feature>
<name>A0AAE1DC59_9GAST</name>
<dbReference type="InterPro" id="IPR036638">
    <property type="entry name" value="HLH_DNA-bd_sf"/>
</dbReference>
<dbReference type="InterPro" id="IPR000014">
    <property type="entry name" value="PAS"/>
</dbReference>
<keyword evidence="10" id="KW-1185">Reference proteome</keyword>
<keyword evidence="3" id="KW-0238">DNA-binding</keyword>
<dbReference type="Gene3D" id="4.10.280.10">
    <property type="entry name" value="Helix-loop-helix DNA-binding domain"/>
    <property type="match status" value="1"/>
</dbReference>
<dbReference type="InterPro" id="IPR056192">
    <property type="entry name" value="bHLH_NPAS4"/>
</dbReference>
<dbReference type="InterPro" id="IPR035965">
    <property type="entry name" value="PAS-like_dom_sf"/>
</dbReference>
<protein>
    <submittedName>
        <fullName evidence="9">Uncharacterized protein</fullName>
    </submittedName>
</protein>
<dbReference type="Proteomes" id="UP001283361">
    <property type="component" value="Unassembled WGS sequence"/>
</dbReference>
<comment type="subcellular location">
    <subcellularLocation>
        <location evidence="1">Nucleus</location>
    </subcellularLocation>
</comment>
<feature type="compositionally biased region" description="Polar residues" evidence="6">
    <location>
        <begin position="780"/>
        <end position="804"/>
    </location>
</feature>
<gene>
    <name evidence="9" type="ORF">RRG08_046508</name>
</gene>
<dbReference type="CDD" id="cd00130">
    <property type="entry name" value="PAS"/>
    <property type="match status" value="2"/>
</dbReference>
<feature type="region of interest" description="Disordered" evidence="6">
    <location>
        <begin position="619"/>
        <end position="641"/>
    </location>
</feature>
<feature type="domain" description="PAS" evidence="7">
    <location>
        <begin position="86"/>
        <end position="143"/>
    </location>
</feature>
<dbReference type="SUPFAM" id="SSF47459">
    <property type="entry name" value="HLH, helix-loop-helix DNA-binding domain"/>
    <property type="match status" value="1"/>
</dbReference>
<dbReference type="GO" id="GO:0000981">
    <property type="term" value="F:DNA-binding transcription factor activity, RNA polymerase II-specific"/>
    <property type="evidence" value="ECO:0007669"/>
    <property type="project" value="TreeGrafter"/>
</dbReference>
<evidence type="ECO:0000259" key="7">
    <source>
        <dbReference type="PROSITE" id="PS50112"/>
    </source>
</evidence>
<feature type="compositionally biased region" description="Polar residues" evidence="6">
    <location>
        <begin position="907"/>
        <end position="916"/>
    </location>
</feature>
<sequence>MAPVEEMTMLDFDRSNKGASKQRRDQINAEIATMRDLLPLPESSRQRLSQLQIMSVTCVYVRKCNILQKLFRQKATEKLPDSTDFFQALSGFVLVTTREGKLLYISENVTDYLGHSMVDMKTQGDSLYDIVDKRDHSTVQAQLLHGAPAHSRHGAHSHSTAGAGAGLDKVDPAHDVSFFCRMNMSRTLKRQSGFGDVKVMHVRGHFITVRNAESDGAAEMSCVFMATCSPLITPDLKETLVQSNTMVFKTVHKLDMSFIEVTKNAEHHLGLSSEDLANKSWYTVLHPEDIHQAKDKHMQLIHSNHEMGCMITVRMLRADGSTFWVNSVMQVRQSNLPHSDEAFIVCISQIIDENEAYQIKLQAHMFSMYPSRAHELWGGHLSAMATGTSTHDHLQTGHVPQGRHWIQQDGMAAVPMPIYHSNMSSSSVSNMPNYQAQVVSGTHRMLPYQQSFGQQPSMMIGRHRQGSVAQYSHVQPLVHSDQLKAMLKRKIKGPQQQQPDCKPLKVPKLENLKGEEDWQVKKQGINSYSDNLMSSMIPSQVQHQDHYNLPSSFQFVPQNGQNVQVMQVMQPEVYNFRSESTVGLSLKGSMLAFSNKNSTMTFMGSEQVVPDVNVPESFLTPEPSPISSPQPSTSTTAKVEDQTSFVKKGSFNIIQALEKLAAMPHQIQLRRTSDTDAEISSSTNNKHTLQGIIAQRKRELPIFDAFDIDNFFDTLNPPADKSKESFKMEEVQVKKEMEAEALLKLQTNMDGRADQVNIKCEALSPPCSVSSMSPVHKAASLSSPTHGYSHHQQQQVHPKNEFPATSSCGKISTNYGIGLPKFTAVIGMNKPANRRLETTNQMPPTPMSSCSPASLSHKQESLDDFLSYFSDKVGDVSPMHIPDLTHMARESSSSLTDDLLDEDHFQENQQQHQKSPFSHRMAPSYHSPTQDDLEELSSHCLEEQHQFQQEQKAASLPHLAGELSPSSSSSSLVGEDEVIEGRTAFTFDMMLDMQGEDVELMQKDSLKIKNGDVLNIPDELDFILDSLVSSENPLEMIKHGHMAYCHETKAAGSASSRPIPGPLPGCAGTGVAYSHTVDCWSATSGHDVIREAWGGSSHI</sequence>